<comment type="catalytic activity">
    <reaction evidence="1">
        <text>glyoxylate + L-alanine = glycine + pyruvate</text>
        <dbReference type="Rhea" id="RHEA:24248"/>
        <dbReference type="ChEBI" id="CHEBI:15361"/>
        <dbReference type="ChEBI" id="CHEBI:36655"/>
        <dbReference type="ChEBI" id="CHEBI:57305"/>
        <dbReference type="ChEBI" id="CHEBI:57972"/>
        <dbReference type="EC" id="2.6.1.44"/>
    </reaction>
</comment>
<dbReference type="GO" id="GO:0009853">
    <property type="term" value="P:photorespiration"/>
    <property type="evidence" value="ECO:0007669"/>
    <property type="project" value="TreeGrafter"/>
</dbReference>
<keyword evidence="4" id="KW-0032">Aminotransferase</keyword>
<dbReference type="InterPro" id="IPR045088">
    <property type="entry name" value="ALAT1/2-like"/>
</dbReference>
<proteinExistence type="inferred from homology"/>
<sequence length="504" mass="55393">MDPAGSMGMAPLAAWPALGGIGRAWMGGPAHKDGKVMHPDLLNPDLKELQYAVRGELYLKGEELRKAGKEIIFTNVGNPHALGAKPLTFPRQVLALVAAPFLLDHPKVSEMFPSDAIARAKKLLVDFKGGIGAYSDSKGNPVVRQEVADFIEKRDGFPANPENIFLTDGASVAVRLALEAMIRDSDDVVMVPIPQYPLYSASIALYGGSLAGYYLDESQGWSMDMNSVRQVIKDQRSKGKCVRAIVYINPGNPTGQCLSYANLQELIKFAHEEKVVLLADEVYQENVYQDKLPFVSSKKVLMEMGGDAARDVELISFHTVSKGSPGECGLRGGYAEFTNMHPDTMAELYKAVSINLSPNTVGQVSMSLLVNPPKPGDVSYDQYKQEREAEIASLRRRAHLVTDGFNAMEGFSCNFVEGAMYAFPKVEIPAKAVEKAKSLGKSPDVFYCLRLLEETGISTVPGSGFGQKEGTFHLRTTILPREEKMKEFVEKFKKFNEAFRKEYA</sequence>
<evidence type="ECO:0000256" key="5">
    <source>
        <dbReference type="ARBA" id="ARBA00022679"/>
    </source>
</evidence>
<evidence type="ECO:0000256" key="4">
    <source>
        <dbReference type="ARBA" id="ARBA00022576"/>
    </source>
</evidence>
<comment type="subunit">
    <text evidence="3">Homodimer.</text>
</comment>
<evidence type="ECO:0000313" key="12">
    <source>
        <dbReference type="EMBL" id="CAD7695491.1"/>
    </source>
</evidence>
<keyword evidence="13" id="KW-1185">Reference proteome</keyword>
<evidence type="ECO:0000256" key="3">
    <source>
        <dbReference type="ARBA" id="ARBA00011738"/>
    </source>
</evidence>
<dbReference type="PANTHER" id="PTHR11751">
    <property type="entry name" value="ALANINE AMINOTRANSFERASE"/>
    <property type="match status" value="1"/>
</dbReference>
<comment type="caution">
    <text evidence="12">The sequence shown here is derived from an EMBL/GenBank/DDBJ whole genome shotgun (WGS) entry which is preliminary data.</text>
</comment>
<evidence type="ECO:0000256" key="10">
    <source>
        <dbReference type="ARBA" id="ARBA00052537"/>
    </source>
</evidence>
<dbReference type="FunFam" id="3.40.640.10:FF:000012">
    <property type="entry name" value="alanine aminotransferase 2"/>
    <property type="match status" value="1"/>
</dbReference>
<dbReference type="GO" id="GO:0030170">
    <property type="term" value="F:pyridoxal phosphate binding"/>
    <property type="evidence" value="ECO:0007669"/>
    <property type="project" value="InterPro"/>
</dbReference>
<feature type="domain" description="Aminotransferase class I/classII large" evidence="11">
    <location>
        <begin position="115"/>
        <end position="491"/>
    </location>
</feature>
<dbReference type="Gene3D" id="1.10.287.1970">
    <property type="match status" value="1"/>
</dbReference>
<accession>A0A8S1IKQ0</accession>
<comment type="catalytic activity">
    <reaction evidence="10">
        <text>glycine + 2-oxoglutarate = glyoxylate + L-glutamate</text>
        <dbReference type="Rhea" id="RHEA:14089"/>
        <dbReference type="ChEBI" id="CHEBI:16810"/>
        <dbReference type="ChEBI" id="CHEBI:29985"/>
        <dbReference type="ChEBI" id="CHEBI:36655"/>
        <dbReference type="ChEBI" id="CHEBI:57305"/>
        <dbReference type="EC" id="2.6.1.4"/>
    </reaction>
</comment>
<evidence type="ECO:0000256" key="1">
    <source>
        <dbReference type="ARBA" id="ARBA00001781"/>
    </source>
</evidence>
<dbReference type="InterPro" id="IPR015422">
    <property type="entry name" value="PyrdxlP-dep_Trfase_small"/>
</dbReference>
<dbReference type="OrthoDB" id="1732682at2759"/>
<dbReference type="GO" id="GO:0004021">
    <property type="term" value="F:L-alanine:2-oxoglutarate aminotransferase activity"/>
    <property type="evidence" value="ECO:0007669"/>
    <property type="project" value="UniProtKB-ARBA"/>
</dbReference>
<evidence type="ECO:0000256" key="8">
    <source>
        <dbReference type="ARBA" id="ARBA00025709"/>
    </source>
</evidence>
<dbReference type="Gene3D" id="3.40.640.10">
    <property type="entry name" value="Type I PLP-dependent aspartate aminotransferase-like (Major domain)"/>
    <property type="match status" value="1"/>
</dbReference>
<dbReference type="InterPro" id="IPR015424">
    <property type="entry name" value="PyrdxlP-dep_Trfase"/>
</dbReference>
<evidence type="ECO:0000256" key="2">
    <source>
        <dbReference type="ARBA" id="ARBA00001933"/>
    </source>
</evidence>
<evidence type="ECO:0000313" key="13">
    <source>
        <dbReference type="Proteomes" id="UP000708148"/>
    </source>
</evidence>
<dbReference type="FunFam" id="3.90.1150.10:FF:000010">
    <property type="entry name" value="Alanine aminotransferase 2"/>
    <property type="match status" value="1"/>
</dbReference>
<dbReference type="AlphaFoldDB" id="A0A8S1IKQ0"/>
<dbReference type="Gene3D" id="3.90.1150.10">
    <property type="entry name" value="Aspartate Aminotransferase, domain 1"/>
    <property type="match status" value="1"/>
</dbReference>
<evidence type="ECO:0000256" key="7">
    <source>
        <dbReference type="ARBA" id="ARBA00025708"/>
    </source>
</evidence>
<keyword evidence="6" id="KW-0663">Pyridoxal phosphate</keyword>
<dbReference type="GO" id="GO:0047958">
    <property type="term" value="F:glycine:2-oxoglutarate aminotransferase activity"/>
    <property type="evidence" value="ECO:0007669"/>
    <property type="project" value="UniProtKB-EC"/>
</dbReference>
<evidence type="ECO:0000256" key="6">
    <source>
        <dbReference type="ARBA" id="ARBA00022898"/>
    </source>
</evidence>
<comment type="cofactor">
    <cofactor evidence="2">
        <name>pyridoxal 5'-phosphate</name>
        <dbReference type="ChEBI" id="CHEBI:597326"/>
    </cofactor>
</comment>
<evidence type="ECO:0000256" key="9">
    <source>
        <dbReference type="ARBA" id="ARBA00025785"/>
    </source>
</evidence>
<dbReference type="PANTHER" id="PTHR11751:SF373">
    <property type="entry name" value="GLUTAMATE--GLYOXYLATE AMINOTRANSFERASE 2"/>
    <property type="match status" value="1"/>
</dbReference>
<keyword evidence="5" id="KW-0808">Transferase</keyword>
<comment type="pathway">
    <text evidence="8">Photosynthesis; C4 acid pathway.</text>
</comment>
<comment type="pathway">
    <text evidence="7">Amino-acid degradation; L-alanine degradation via transaminase pathway; pyruvate from L-alanine: step 1/1.</text>
</comment>
<dbReference type="InterPro" id="IPR004839">
    <property type="entry name" value="Aminotransferase_I/II_large"/>
</dbReference>
<dbReference type="GO" id="GO:0008453">
    <property type="term" value="F:alanine-glyoxylate transaminase activity"/>
    <property type="evidence" value="ECO:0007669"/>
    <property type="project" value="UniProtKB-EC"/>
</dbReference>
<reference evidence="12" key="1">
    <citation type="submission" date="2020-12" db="EMBL/GenBank/DDBJ databases">
        <authorList>
            <person name="Iha C."/>
        </authorList>
    </citation>
    <scope>NUCLEOTIDE SEQUENCE</scope>
</reference>
<dbReference type="CDD" id="cd00609">
    <property type="entry name" value="AAT_like"/>
    <property type="match status" value="1"/>
</dbReference>
<dbReference type="SUPFAM" id="SSF53383">
    <property type="entry name" value="PLP-dependent transferases"/>
    <property type="match status" value="1"/>
</dbReference>
<dbReference type="Pfam" id="PF00155">
    <property type="entry name" value="Aminotran_1_2"/>
    <property type="match status" value="1"/>
</dbReference>
<protein>
    <recommendedName>
        <fullName evidence="11">Aminotransferase class I/classII large domain-containing protein</fullName>
    </recommendedName>
</protein>
<dbReference type="Proteomes" id="UP000708148">
    <property type="component" value="Unassembled WGS sequence"/>
</dbReference>
<organism evidence="12 13">
    <name type="scientific">Ostreobium quekettii</name>
    <dbReference type="NCBI Taxonomy" id="121088"/>
    <lineage>
        <taxon>Eukaryota</taxon>
        <taxon>Viridiplantae</taxon>
        <taxon>Chlorophyta</taxon>
        <taxon>core chlorophytes</taxon>
        <taxon>Ulvophyceae</taxon>
        <taxon>TCBD clade</taxon>
        <taxon>Bryopsidales</taxon>
        <taxon>Ostreobineae</taxon>
        <taxon>Ostreobiaceae</taxon>
        <taxon>Ostreobium</taxon>
    </lineage>
</organism>
<comment type="similarity">
    <text evidence="9">Belongs to the class-I pyridoxal-phosphate-dependent aminotransferase family. Alanine aminotransferase subfamily.</text>
</comment>
<dbReference type="InterPro" id="IPR015421">
    <property type="entry name" value="PyrdxlP-dep_Trfase_major"/>
</dbReference>
<evidence type="ECO:0000259" key="11">
    <source>
        <dbReference type="Pfam" id="PF00155"/>
    </source>
</evidence>
<name>A0A8S1IKQ0_9CHLO</name>
<dbReference type="FunFam" id="1.10.287.1970:FF:000001">
    <property type="entry name" value="Alanine aminotransferase 2"/>
    <property type="match status" value="1"/>
</dbReference>
<dbReference type="EMBL" id="CAJHUC010000354">
    <property type="protein sequence ID" value="CAD7695491.1"/>
    <property type="molecule type" value="Genomic_DNA"/>
</dbReference>
<gene>
    <name evidence="12" type="ORF">OSTQU699_LOCUS852</name>
</gene>